<dbReference type="EMBL" id="JAKNDN010000030">
    <property type="protein sequence ID" value="MCG4961107.1"/>
    <property type="molecule type" value="Genomic_DNA"/>
</dbReference>
<dbReference type="Proteomes" id="UP001199750">
    <property type="component" value="Unassembled WGS sequence"/>
</dbReference>
<reference evidence="5 6" key="1">
    <citation type="submission" date="2018-08" db="EMBL/GenBank/DDBJ databases">
        <title>A genome reference for cultivated species of the human gut microbiota.</title>
        <authorList>
            <person name="Zou Y."/>
            <person name="Xue W."/>
            <person name="Luo G."/>
        </authorList>
    </citation>
    <scope>NUCLEOTIDE SEQUENCE [LARGE SCALE GENOMIC DNA]</scope>
    <source>
        <strain evidence="3 5">AF14-6AC</strain>
        <strain evidence="4 6">OF03-11</strain>
    </source>
</reference>
<evidence type="ECO:0000313" key="6">
    <source>
        <dbReference type="Proteomes" id="UP000284434"/>
    </source>
</evidence>
<feature type="transmembrane region" description="Helical" evidence="1">
    <location>
        <begin position="51"/>
        <end position="73"/>
    </location>
</feature>
<evidence type="ECO:0000313" key="5">
    <source>
        <dbReference type="Proteomes" id="UP000283426"/>
    </source>
</evidence>
<sequence>MRNRILMTMVIIVIVGIAIQGIIGIIAGIIVASIVGIVYALIKKDKLMKKWSVVVFILSIVCLILFYVCLINSNM</sequence>
<proteinExistence type="predicted"/>
<name>A0A3D1UI94_9BACT</name>
<dbReference type="RefSeq" id="WP_118104541.1">
    <property type="nucleotide sequence ID" value="NZ_JABWDG010000001.1"/>
</dbReference>
<dbReference type="AlphaFoldDB" id="A0A3D1UI94"/>
<organism evidence="3 5">
    <name type="scientific">Odoribacter splanchnicus</name>
    <dbReference type="NCBI Taxonomy" id="28118"/>
    <lineage>
        <taxon>Bacteria</taxon>
        <taxon>Pseudomonadati</taxon>
        <taxon>Bacteroidota</taxon>
        <taxon>Bacteroidia</taxon>
        <taxon>Bacteroidales</taxon>
        <taxon>Odoribacteraceae</taxon>
        <taxon>Odoribacter</taxon>
    </lineage>
</organism>
<evidence type="ECO:0000313" key="3">
    <source>
        <dbReference type="EMBL" id="RGV20326.1"/>
    </source>
</evidence>
<dbReference type="EMBL" id="QRYW01000041">
    <property type="protein sequence ID" value="RGV20326.1"/>
    <property type="molecule type" value="Genomic_DNA"/>
</dbReference>
<evidence type="ECO:0000313" key="2">
    <source>
        <dbReference type="EMBL" id="MCG4961107.1"/>
    </source>
</evidence>
<comment type="caution">
    <text evidence="3">The sequence shown here is derived from an EMBL/GenBank/DDBJ whole genome shotgun (WGS) entry which is preliminary data.</text>
</comment>
<evidence type="ECO:0000256" key="1">
    <source>
        <dbReference type="SAM" id="Phobius"/>
    </source>
</evidence>
<keyword evidence="1" id="KW-0472">Membrane</keyword>
<keyword evidence="1" id="KW-1133">Transmembrane helix</keyword>
<dbReference type="GeneID" id="61275339"/>
<dbReference type="Proteomes" id="UP000284434">
    <property type="component" value="Unassembled WGS sequence"/>
</dbReference>
<evidence type="ECO:0000313" key="4">
    <source>
        <dbReference type="EMBL" id="RGY04905.1"/>
    </source>
</evidence>
<protein>
    <submittedName>
        <fullName evidence="3">Uncharacterized protein</fullName>
    </submittedName>
</protein>
<reference evidence="2" key="2">
    <citation type="submission" date="2022-01" db="EMBL/GenBank/DDBJ databases">
        <title>Collection of gut derived symbiotic bacterial strains cultured from healthy donors.</title>
        <authorList>
            <person name="Lin H."/>
            <person name="Kohout C."/>
            <person name="Waligurski E."/>
            <person name="Pamer E.G."/>
        </authorList>
    </citation>
    <scope>NUCLEOTIDE SEQUENCE</scope>
    <source>
        <strain evidence="2">DFI.1.149</strain>
    </source>
</reference>
<keyword evidence="1" id="KW-0812">Transmembrane</keyword>
<gene>
    <name evidence="3" type="ORF">DWW24_16525</name>
    <name evidence="4" type="ORF">DXA53_14460</name>
    <name evidence="2" type="ORF">L0P03_14805</name>
</gene>
<accession>A0A3D1UI94</accession>
<dbReference type="Proteomes" id="UP000283426">
    <property type="component" value="Unassembled WGS sequence"/>
</dbReference>
<feature type="transmembrane region" description="Helical" evidence="1">
    <location>
        <begin position="6"/>
        <end position="39"/>
    </location>
</feature>
<dbReference type="EMBL" id="QSCO01000021">
    <property type="protein sequence ID" value="RGY04905.1"/>
    <property type="molecule type" value="Genomic_DNA"/>
</dbReference>